<dbReference type="OrthoDB" id="5298540at2"/>
<proteinExistence type="inferred from homology"/>
<keyword evidence="6 7" id="KW-0411">Iron-sulfur</keyword>
<evidence type="ECO:0000313" key="10">
    <source>
        <dbReference type="EMBL" id="PRD68854.1"/>
    </source>
</evidence>
<name>A0A2S9KEI3_9BURK</name>
<dbReference type="GO" id="GO:0009055">
    <property type="term" value="F:electron transfer activity"/>
    <property type="evidence" value="ECO:0007669"/>
    <property type="project" value="InterPro"/>
</dbReference>
<reference evidence="10 11" key="1">
    <citation type="submission" date="2018-03" db="EMBL/GenBank/DDBJ databases">
        <title>Comparative genomics illustrates the genes involved in a hyperalkaliphilic mechanisms of Serpentinomonas isolated from highly-alkaline calcium-rich serpentinized springs.</title>
        <authorList>
            <person name="Suzuki S."/>
            <person name="Ishii S."/>
            <person name="Walworth N."/>
            <person name="Bird L."/>
            <person name="Kuenen J.G."/>
            <person name="Nealson K.H."/>
        </authorList>
    </citation>
    <scope>NUCLEOTIDE SEQUENCE [LARGE SCALE GENOMIC DNA]</scope>
    <source>
        <strain evidence="10 11">83</strain>
    </source>
</reference>
<dbReference type="EMBL" id="PVLR01000023">
    <property type="protein sequence ID" value="PRD68854.1"/>
    <property type="molecule type" value="Genomic_DNA"/>
</dbReference>
<comment type="similarity">
    <text evidence="7">Belongs to the high-potential iron-sulfur protein (HiPIP) family.</text>
</comment>
<dbReference type="RefSeq" id="WP_105729593.1">
    <property type="nucleotide sequence ID" value="NZ_PVLR01000023.1"/>
</dbReference>
<dbReference type="Proteomes" id="UP000238326">
    <property type="component" value="Unassembled WGS sequence"/>
</dbReference>
<evidence type="ECO:0000256" key="1">
    <source>
        <dbReference type="ARBA" id="ARBA00022448"/>
    </source>
</evidence>
<dbReference type="Pfam" id="PF01355">
    <property type="entry name" value="HIPIP"/>
    <property type="match status" value="1"/>
</dbReference>
<evidence type="ECO:0000259" key="9">
    <source>
        <dbReference type="PROSITE" id="PS51373"/>
    </source>
</evidence>
<dbReference type="SUPFAM" id="SSF57652">
    <property type="entry name" value="HIPIP (high potential iron protein)"/>
    <property type="match status" value="1"/>
</dbReference>
<sequence>MQSNRRVFMLQLATATSALALASQAQAQAMLDEASPQAAALHYKADATKVKHDKYVKGQNCANCALYQGAAGSKAGVCPLFAGKQVAAAGWCSAYAKKG</sequence>
<accession>A0A2S9KEI3</accession>
<dbReference type="InterPro" id="IPR036369">
    <property type="entry name" value="HIPIP_sf"/>
</dbReference>
<keyword evidence="8" id="KW-0732">Signal</keyword>
<organism evidence="10 11">
    <name type="scientific">Malikia spinosa</name>
    <dbReference type="NCBI Taxonomy" id="86180"/>
    <lineage>
        <taxon>Bacteria</taxon>
        <taxon>Pseudomonadati</taxon>
        <taxon>Pseudomonadota</taxon>
        <taxon>Betaproteobacteria</taxon>
        <taxon>Burkholderiales</taxon>
        <taxon>Comamonadaceae</taxon>
        <taxon>Malikia</taxon>
    </lineage>
</organism>
<dbReference type="GO" id="GO:0051539">
    <property type="term" value="F:4 iron, 4 sulfur cluster binding"/>
    <property type="evidence" value="ECO:0007669"/>
    <property type="project" value="UniProtKB-KW"/>
</dbReference>
<evidence type="ECO:0000256" key="7">
    <source>
        <dbReference type="RuleBase" id="RU000620"/>
    </source>
</evidence>
<gene>
    <name evidence="10" type="ORF">C6P61_08975</name>
</gene>
<dbReference type="AlphaFoldDB" id="A0A2S9KEI3"/>
<keyword evidence="4 7" id="KW-0249">Electron transport</keyword>
<dbReference type="InterPro" id="IPR000170">
    <property type="entry name" value="High_potential_FeS_prot"/>
</dbReference>
<keyword evidence="2 7" id="KW-0004">4Fe-4S</keyword>
<dbReference type="GO" id="GO:0046872">
    <property type="term" value="F:metal ion binding"/>
    <property type="evidence" value="ECO:0007669"/>
    <property type="project" value="UniProtKB-KW"/>
</dbReference>
<comment type="function">
    <text evidence="7">Specific class of high-redox-potential 4Fe-4S ferredoxins. Functions in anaerobic electron transport in most purple and in some other photosynthetic bacteria and in at least one genus (Paracoccus) of halophilic, denitrifying bacteria.</text>
</comment>
<feature type="signal peptide" evidence="8">
    <location>
        <begin position="1"/>
        <end position="27"/>
    </location>
</feature>
<dbReference type="InterPro" id="IPR006311">
    <property type="entry name" value="TAT_signal"/>
</dbReference>
<evidence type="ECO:0000256" key="8">
    <source>
        <dbReference type="SAM" id="SignalP"/>
    </source>
</evidence>
<protein>
    <recommendedName>
        <fullName evidence="7">High-potential iron-sulfur protein</fullName>
        <shortName evidence="7">HiPIP</shortName>
    </recommendedName>
</protein>
<comment type="caution">
    <text evidence="10">The sequence shown here is derived from an EMBL/GenBank/DDBJ whole genome shotgun (WGS) entry which is preliminary data.</text>
</comment>
<dbReference type="PROSITE" id="PS51318">
    <property type="entry name" value="TAT"/>
    <property type="match status" value="1"/>
</dbReference>
<evidence type="ECO:0000256" key="3">
    <source>
        <dbReference type="ARBA" id="ARBA00022723"/>
    </source>
</evidence>
<evidence type="ECO:0000256" key="4">
    <source>
        <dbReference type="ARBA" id="ARBA00022982"/>
    </source>
</evidence>
<feature type="chain" id="PRO_5015733574" description="High-potential iron-sulfur protein" evidence="8">
    <location>
        <begin position="28"/>
        <end position="99"/>
    </location>
</feature>
<keyword evidence="11" id="KW-1185">Reference proteome</keyword>
<evidence type="ECO:0000256" key="2">
    <source>
        <dbReference type="ARBA" id="ARBA00022485"/>
    </source>
</evidence>
<evidence type="ECO:0000313" key="11">
    <source>
        <dbReference type="Proteomes" id="UP000238326"/>
    </source>
</evidence>
<evidence type="ECO:0000256" key="5">
    <source>
        <dbReference type="ARBA" id="ARBA00023004"/>
    </source>
</evidence>
<dbReference type="GO" id="GO:0019646">
    <property type="term" value="P:aerobic electron transport chain"/>
    <property type="evidence" value="ECO:0007669"/>
    <property type="project" value="InterPro"/>
</dbReference>
<feature type="domain" description="High potential iron-sulfur proteins family profile" evidence="9">
    <location>
        <begin position="25"/>
        <end position="99"/>
    </location>
</feature>
<keyword evidence="3 7" id="KW-0479">Metal-binding</keyword>
<keyword evidence="1 7" id="KW-0813">Transport</keyword>
<dbReference type="PROSITE" id="PS51373">
    <property type="entry name" value="HIPIP"/>
    <property type="match status" value="1"/>
</dbReference>
<dbReference type="Gene3D" id="4.10.490.10">
    <property type="entry name" value="High potential iron-sulphur protein"/>
    <property type="match status" value="1"/>
</dbReference>
<keyword evidence="5 7" id="KW-0408">Iron</keyword>
<comment type="subunit">
    <text evidence="7">Homodimer.</text>
</comment>
<evidence type="ECO:0000256" key="6">
    <source>
        <dbReference type="ARBA" id="ARBA00023014"/>
    </source>
</evidence>